<organism evidence="2 3">
    <name type="scientific">Rhodococcus zopfii</name>
    <dbReference type="NCBI Taxonomy" id="43772"/>
    <lineage>
        <taxon>Bacteria</taxon>
        <taxon>Bacillati</taxon>
        <taxon>Actinomycetota</taxon>
        <taxon>Actinomycetes</taxon>
        <taxon>Mycobacteriales</taxon>
        <taxon>Nocardiaceae</taxon>
        <taxon>Rhodococcus</taxon>
    </lineage>
</organism>
<evidence type="ECO:0008006" key="4">
    <source>
        <dbReference type="Google" id="ProtNLM"/>
    </source>
</evidence>
<accession>A0ABU3WTB1</accession>
<dbReference type="EMBL" id="WBMO01000001">
    <property type="protein sequence ID" value="MDV2475119.1"/>
    <property type="molecule type" value="Genomic_DNA"/>
</dbReference>
<keyword evidence="3" id="KW-1185">Reference proteome</keyword>
<evidence type="ECO:0000313" key="1">
    <source>
        <dbReference type="EMBL" id="MDV2475119.1"/>
    </source>
</evidence>
<gene>
    <name evidence="1" type="ORF">F8M49_06235</name>
    <name evidence="2" type="ORF">F8M49_21180</name>
</gene>
<comment type="caution">
    <text evidence="2">The sequence shown here is derived from an EMBL/GenBank/DDBJ whole genome shotgun (WGS) entry which is preliminary data.</text>
</comment>
<protein>
    <recommendedName>
        <fullName evidence="4">XRE family transcriptional regulator</fullName>
    </recommendedName>
</protein>
<name>A0ABU3WTB1_9NOCA</name>
<dbReference type="Proteomes" id="UP001275440">
    <property type="component" value="Unassembled WGS sequence"/>
</dbReference>
<evidence type="ECO:0000313" key="2">
    <source>
        <dbReference type="EMBL" id="MDV2477234.1"/>
    </source>
</evidence>
<sequence>MQHYTDGRFWVKLISSKAFSQYVEHRGFKVRSLAEAVDKELTKMKATRGGKPARCSRSTIGHLMSGHRNTCLPHTARAIERVLDAPAGSLFVPQVLPVVSNTAA</sequence>
<dbReference type="EMBL" id="WBMO01000002">
    <property type="protein sequence ID" value="MDV2477234.1"/>
    <property type="molecule type" value="Genomic_DNA"/>
</dbReference>
<reference evidence="2 3" key="1">
    <citation type="submission" date="2019-10" db="EMBL/GenBank/DDBJ databases">
        <title>Draft Genome Assembly of Rhodococcus zopfii DSM44189.</title>
        <authorList>
            <person name="Sutton J.M."/>
            <person name="Akob D.M."/>
            <person name="Bushman T.J."/>
        </authorList>
    </citation>
    <scope>NUCLEOTIDE SEQUENCE [LARGE SCALE GENOMIC DNA]</scope>
    <source>
        <strain evidence="2 3">DSM 44189</strain>
    </source>
</reference>
<proteinExistence type="predicted"/>
<evidence type="ECO:0000313" key="3">
    <source>
        <dbReference type="Proteomes" id="UP001275440"/>
    </source>
</evidence>